<protein>
    <submittedName>
        <fullName evidence="1">Uncharacterized protein</fullName>
    </submittedName>
</protein>
<evidence type="ECO:0000313" key="1">
    <source>
        <dbReference type="EMBL" id="KAI0026547.1"/>
    </source>
</evidence>
<dbReference type="EMBL" id="MU274412">
    <property type="protein sequence ID" value="KAI0026547.1"/>
    <property type="molecule type" value="Genomic_DNA"/>
</dbReference>
<gene>
    <name evidence="1" type="ORF">K488DRAFT_92345</name>
</gene>
<reference evidence="1" key="2">
    <citation type="journal article" date="2022" name="New Phytol.">
        <title>Evolutionary transition to the ectomycorrhizal habit in the genomes of a hyperdiverse lineage of mushroom-forming fungi.</title>
        <authorList>
            <person name="Looney B."/>
            <person name="Miyauchi S."/>
            <person name="Morin E."/>
            <person name="Drula E."/>
            <person name="Courty P.E."/>
            <person name="Kohler A."/>
            <person name="Kuo A."/>
            <person name="LaButti K."/>
            <person name="Pangilinan J."/>
            <person name="Lipzen A."/>
            <person name="Riley R."/>
            <person name="Andreopoulos W."/>
            <person name="He G."/>
            <person name="Johnson J."/>
            <person name="Nolan M."/>
            <person name="Tritt A."/>
            <person name="Barry K.W."/>
            <person name="Grigoriev I.V."/>
            <person name="Nagy L.G."/>
            <person name="Hibbett D."/>
            <person name="Henrissat B."/>
            <person name="Matheny P.B."/>
            <person name="Labbe J."/>
            <person name="Martin F.M."/>
        </authorList>
    </citation>
    <scope>NUCLEOTIDE SEQUENCE</scope>
    <source>
        <strain evidence="1">EC-137</strain>
    </source>
</reference>
<name>A0ACB8Q4D4_9AGAM</name>
<comment type="caution">
    <text evidence="1">The sequence shown here is derived from an EMBL/GenBank/DDBJ whole genome shotgun (WGS) entry which is preliminary data.</text>
</comment>
<dbReference type="Proteomes" id="UP000814128">
    <property type="component" value="Unassembled WGS sequence"/>
</dbReference>
<feature type="non-terminal residue" evidence="1">
    <location>
        <position position="296"/>
    </location>
</feature>
<sequence length="296" mass="30838">MANGSSRSRKRGRATSGDELEYEGPAPSAASTDVDGSVSDPSQEAGNSAPVPTSPAIPSLPASLLHVDGGSALEDTTPDSAAHTDASASSMDAGVASALPTVDAQTGSDPVIAQVPEESLIVVRHADSLDPATMERIKSLAVYSDEPGAVYAPRKVPAGLEWNSSNLKESKLTLLGKGTPVSLCIVGRVTWNGMIPKPSSPSSPGVAYIAVDPLVDGDLAKLRDLMTRYSSAGSTSDGMTSVRASRVMSYRERNNPDLQVETFASVYDARDGKADVDDMPPLDPSFVMQHDVVLIE</sequence>
<reference evidence="1" key="1">
    <citation type="submission" date="2021-02" db="EMBL/GenBank/DDBJ databases">
        <authorList>
            <consortium name="DOE Joint Genome Institute"/>
            <person name="Ahrendt S."/>
            <person name="Looney B.P."/>
            <person name="Miyauchi S."/>
            <person name="Morin E."/>
            <person name="Drula E."/>
            <person name="Courty P.E."/>
            <person name="Chicoki N."/>
            <person name="Fauchery L."/>
            <person name="Kohler A."/>
            <person name="Kuo A."/>
            <person name="Labutti K."/>
            <person name="Pangilinan J."/>
            <person name="Lipzen A."/>
            <person name="Riley R."/>
            <person name="Andreopoulos W."/>
            <person name="He G."/>
            <person name="Johnson J."/>
            <person name="Barry K.W."/>
            <person name="Grigoriev I.V."/>
            <person name="Nagy L."/>
            <person name="Hibbett D."/>
            <person name="Henrissat B."/>
            <person name="Matheny P.B."/>
            <person name="Labbe J."/>
            <person name="Martin F."/>
        </authorList>
    </citation>
    <scope>NUCLEOTIDE SEQUENCE</scope>
    <source>
        <strain evidence="1">EC-137</strain>
    </source>
</reference>
<organism evidence="1 2">
    <name type="scientific">Vararia minispora EC-137</name>
    <dbReference type="NCBI Taxonomy" id="1314806"/>
    <lineage>
        <taxon>Eukaryota</taxon>
        <taxon>Fungi</taxon>
        <taxon>Dikarya</taxon>
        <taxon>Basidiomycota</taxon>
        <taxon>Agaricomycotina</taxon>
        <taxon>Agaricomycetes</taxon>
        <taxon>Russulales</taxon>
        <taxon>Lachnocladiaceae</taxon>
        <taxon>Vararia</taxon>
    </lineage>
</organism>
<evidence type="ECO:0000313" key="2">
    <source>
        <dbReference type="Proteomes" id="UP000814128"/>
    </source>
</evidence>
<keyword evidence="2" id="KW-1185">Reference proteome</keyword>
<proteinExistence type="predicted"/>
<accession>A0ACB8Q4D4</accession>